<reference evidence="3" key="1">
    <citation type="journal article" date="2013" name="Nature">
        <title>Draft genome of the wheat A-genome progenitor Triticum urartu.</title>
        <authorList>
            <person name="Ling H.Q."/>
            <person name="Zhao S."/>
            <person name="Liu D."/>
            <person name="Wang J."/>
            <person name="Sun H."/>
            <person name="Zhang C."/>
            <person name="Fan H."/>
            <person name="Li D."/>
            <person name="Dong L."/>
            <person name="Tao Y."/>
            <person name="Gao C."/>
            <person name="Wu H."/>
            <person name="Li Y."/>
            <person name="Cui Y."/>
            <person name="Guo X."/>
            <person name="Zheng S."/>
            <person name="Wang B."/>
            <person name="Yu K."/>
            <person name="Liang Q."/>
            <person name="Yang W."/>
            <person name="Lou X."/>
            <person name="Chen J."/>
            <person name="Feng M."/>
            <person name="Jian J."/>
            <person name="Zhang X."/>
            <person name="Luo G."/>
            <person name="Jiang Y."/>
            <person name="Liu J."/>
            <person name="Wang Z."/>
            <person name="Sha Y."/>
            <person name="Zhang B."/>
            <person name="Wu H."/>
            <person name="Tang D."/>
            <person name="Shen Q."/>
            <person name="Xue P."/>
            <person name="Zou S."/>
            <person name="Wang X."/>
            <person name="Liu X."/>
            <person name="Wang F."/>
            <person name="Yang Y."/>
            <person name="An X."/>
            <person name="Dong Z."/>
            <person name="Zhang K."/>
            <person name="Zhang X."/>
            <person name="Luo M.C."/>
            <person name="Dvorak J."/>
            <person name="Tong Y."/>
            <person name="Wang J."/>
            <person name="Yang H."/>
            <person name="Li Z."/>
            <person name="Wang D."/>
            <person name="Zhang A."/>
            <person name="Wang J."/>
        </authorList>
    </citation>
    <scope>NUCLEOTIDE SEQUENCE</scope>
    <source>
        <strain evidence="3">cv. G1812</strain>
    </source>
</reference>
<dbReference type="AlphaFoldDB" id="A0A8R7PD46"/>
<feature type="region of interest" description="Disordered" evidence="1">
    <location>
        <begin position="166"/>
        <end position="185"/>
    </location>
</feature>
<accession>A0A8R7PD46</accession>
<evidence type="ECO:0000313" key="2">
    <source>
        <dbReference type="EnsemblPlants" id="TuG1812G0200002190.01.T01.cds345071"/>
    </source>
</evidence>
<dbReference type="Proteomes" id="UP000015106">
    <property type="component" value="Chromosome 2"/>
</dbReference>
<protein>
    <submittedName>
        <fullName evidence="2">Uncharacterized protein</fullName>
    </submittedName>
</protein>
<proteinExistence type="predicted"/>
<dbReference type="Gramene" id="TuG1812G0200002190.01.T01">
    <property type="protein sequence ID" value="TuG1812G0200002190.01.T01.cds345071"/>
    <property type="gene ID" value="TuG1812G0200002190.01"/>
</dbReference>
<keyword evidence="3" id="KW-1185">Reference proteome</keyword>
<evidence type="ECO:0000256" key="1">
    <source>
        <dbReference type="SAM" id="MobiDB-lite"/>
    </source>
</evidence>
<dbReference type="EnsemblPlants" id="TuG1812G0200002190.01.T01">
    <property type="protein sequence ID" value="TuG1812G0200002190.01.T01.cds345071"/>
    <property type="gene ID" value="TuG1812G0200002190.01"/>
</dbReference>
<evidence type="ECO:0000313" key="3">
    <source>
        <dbReference type="Proteomes" id="UP000015106"/>
    </source>
</evidence>
<organism evidence="2 3">
    <name type="scientific">Triticum urartu</name>
    <name type="common">Red wild einkorn</name>
    <name type="synonym">Crithodium urartu</name>
    <dbReference type="NCBI Taxonomy" id="4572"/>
    <lineage>
        <taxon>Eukaryota</taxon>
        <taxon>Viridiplantae</taxon>
        <taxon>Streptophyta</taxon>
        <taxon>Embryophyta</taxon>
        <taxon>Tracheophyta</taxon>
        <taxon>Spermatophyta</taxon>
        <taxon>Magnoliopsida</taxon>
        <taxon>Liliopsida</taxon>
        <taxon>Poales</taxon>
        <taxon>Poaceae</taxon>
        <taxon>BOP clade</taxon>
        <taxon>Pooideae</taxon>
        <taxon>Triticodae</taxon>
        <taxon>Triticeae</taxon>
        <taxon>Triticinae</taxon>
        <taxon>Triticum</taxon>
    </lineage>
</organism>
<reference evidence="2" key="3">
    <citation type="submission" date="2022-06" db="UniProtKB">
        <authorList>
            <consortium name="EnsemblPlants"/>
        </authorList>
    </citation>
    <scope>IDENTIFICATION</scope>
</reference>
<sequence length="252" mass="27434">MACHRGASASLRSRRKLGSENPCIVGDRVVEVVEQVLQWALTGDDSLDEEPKHREHGETAIFDLLHLKLSEGDRVVGKAERVEVLAAGVEVVALADAIETVDAEPFNETHEKDLEAEHGKDALRVDEVGVPKVIEATLGEDLRAGLEPDGLLELDAHPLLEHLGEDAPKSAKHRPPPVDHLQRPVPRERLRVGRKPGGVPAVVAGELAVQVRRRLRGEGAQVLDAVRAVPQVVALRARAHTRQSLALSTRTY</sequence>
<feature type="compositionally biased region" description="Basic and acidic residues" evidence="1">
    <location>
        <begin position="176"/>
        <end position="185"/>
    </location>
</feature>
<reference evidence="2" key="2">
    <citation type="submission" date="2018-03" db="EMBL/GenBank/DDBJ databases">
        <title>The Triticum urartu genome reveals the dynamic nature of wheat genome evolution.</title>
        <authorList>
            <person name="Ling H."/>
            <person name="Ma B."/>
            <person name="Shi X."/>
            <person name="Liu H."/>
            <person name="Dong L."/>
            <person name="Sun H."/>
            <person name="Cao Y."/>
            <person name="Gao Q."/>
            <person name="Zheng S."/>
            <person name="Li Y."/>
            <person name="Yu Y."/>
            <person name="Du H."/>
            <person name="Qi M."/>
            <person name="Li Y."/>
            <person name="Yu H."/>
            <person name="Cui Y."/>
            <person name="Wang N."/>
            <person name="Chen C."/>
            <person name="Wu H."/>
            <person name="Zhao Y."/>
            <person name="Zhang J."/>
            <person name="Li Y."/>
            <person name="Zhou W."/>
            <person name="Zhang B."/>
            <person name="Hu W."/>
            <person name="Eijk M."/>
            <person name="Tang J."/>
            <person name="Witsenboer H."/>
            <person name="Zhao S."/>
            <person name="Li Z."/>
            <person name="Zhang A."/>
            <person name="Wang D."/>
            <person name="Liang C."/>
        </authorList>
    </citation>
    <scope>NUCLEOTIDE SEQUENCE [LARGE SCALE GENOMIC DNA]</scope>
    <source>
        <strain evidence="2">cv. G1812</strain>
    </source>
</reference>
<name>A0A8R7PD46_TRIUA</name>